<keyword evidence="7" id="KW-1185">Reference proteome</keyword>
<evidence type="ECO:0000259" key="5">
    <source>
        <dbReference type="Pfam" id="PF25171"/>
    </source>
</evidence>
<dbReference type="SUPFAM" id="SSF50998">
    <property type="entry name" value="Quinoprotein alcohol dehydrogenase-like"/>
    <property type="match status" value="1"/>
</dbReference>
<dbReference type="SMART" id="SM00320">
    <property type="entry name" value="WD40"/>
    <property type="match status" value="9"/>
</dbReference>
<dbReference type="GO" id="GO:0034388">
    <property type="term" value="C:Pwp2p-containing subcomplex of 90S preribosome"/>
    <property type="evidence" value="ECO:0007669"/>
    <property type="project" value="TreeGrafter"/>
</dbReference>
<dbReference type="InterPro" id="IPR001680">
    <property type="entry name" value="WD40_rpt"/>
</dbReference>
<feature type="domain" description="WDR36/Utp21 N-terminal" evidence="5">
    <location>
        <begin position="38"/>
        <end position="303"/>
    </location>
</feature>
<dbReference type="PROSITE" id="PS50294">
    <property type="entry name" value="WD_REPEATS_REGION"/>
    <property type="match status" value="1"/>
</dbReference>
<evidence type="ECO:0000256" key="1">
    <source>
        <dbReference type="ARBA" id="ARBA00022574"/>
    </source>
</evidence>
<gene>
    <name evidence="6" type="ORF">TCAL_06673</name>
</gene>
<dbReference type="PANTHER" id="PTHR22840">
    <property type="entry name" value="WD REPEAT-CONTAINING PROTEIN 36"/>
    <property type="match status" value="1"/>
</dbReference>
<keyword evidence="1 3" id="KW-0853">WD repeat</keyword>
<evidence type="ECO:0000256" key="2">
    <source>
        <dbReference type="ARBA" id="ARBA00022737"/>
    </source>
</evidence>
<organism evidence="6 7">
    <name type="scientific">Tigriopus californicus</name>
    <name type="common">Marine copepod</name>
    <dbReference type="NCBI Taxonomy" id="6832"/>
    <lineage>
        <taxon>Eukaryota</taxon>
        <taxon>Metazoa</taxon>
        <taxon>Ecdysozoa</taxon>
        <taxon>Arthropoda</taxon>
        <taxon>Crustacea</taxon>
        <taxon>Multicrustacea</taxon>
        <taxon>Hexanauplia</taxon>
        <taxon>Copepoda</taxon>
        <taxon>Harpacticoida</taxon>
        <taxon>Harpacticidae</taxon>
        <taxon>Tigriopus</taxon>
    </lineage>
</organism>
<reference evidence="6 7" key="1">
    <citation type="journal article" date="2018" name="Nat. Ecol. Evol.">
        <title>Genomic signatures of mitonuclear coevolution across populations of Tigriopus californicus.</title>
        <authorList>
            <person name="Barreto F.S."/>
            <person name="Watson E.T."/>
            <person name="Lima T.G."/>
            <person name="Willett C.S."/>
            <person name="Edmands S."/>
            <person name="Li W."/>
            <person name="Burton R.S."/>
        </authorList>
    </citation>
    <scope>NUCLEOTIDE SEQUENCE [LARGE SCALE GENOMIC DNA]</scope>
    <source>
        <strain evidence="6 7">San Diego</strain>
    </source>
</reference>
<dbReference type="EMBL" id="VCGU01000459">
    <property type="protein sequence ID" value="TRY61642.1"/>
    <property type="molecule type" value="Genomic_DNA"/>
</dbReference>
<dbReference type="GO" id="GO:0032040">
    <property type="term" value="C:small-subunit processome"/>
    <property type="evidence" value="ECO:0007669"/>
    <property type="project" value="InterPro"/>
</dbReference>
<dbReference type="InterPro" id="IPR059157">
    <property type="entry name" value="WDR36-Utp21_N"/>
</dbReference>
<keyword evidence="2" id="KW-0677">Repeat</keyword>
<comment type="caution">
    <text evidence="6">The sequence shown here is derived from an EMBL/GenBank/DDBJ whole genome shotgun (WGS) entry which is preliminary data.</text>
</comment>
<evidence type="ECO:0000313" key="6">
    <source>
        <dbReference type="EMBL" id="TRY61642.1"/>
    </source>
</evidence>
<dbReference type="Pfam" id="PF04192">
    <property type="entry name" value="Utp21"/>
    <property type="match status" value="1"/>
</dbReference>
<dbReference type="InterPro" id="IPR015943">
    <property type="entry name" value="WD40/YVTN_repeat-like_dom_sf"/>
</dbReference>
<dbReference type="FunFam" id="2.130.10.10:FF:000109">
    <property type="entry name" value="WD repeat domain 36"/>
    <property type="match status" value="1"/>
</dbReference>
<sequence length="859" mass="95938">MPEESGSKIFVGHRALGYVSNHVPLVTRYIYSRKEHLIVTCVGRVFHTYGGNKLGLLSVSKIHPEDITAMTADAYLVFVAAGKDIYAWRRGHELKHIYQSHENPVHLLIPFGPHLLSVDTNSVVKVWDIKSAELVREFEFNPDKFNITAMVHPAAYENKIVFASKQGSLQLWNIKSCEKIFKFDGWNSPVTCLEQAPAIDVVAIGLENGEIYLHNLKFDETIIKFSQEWGSVTGLSFRTDGPPILISASKSGHLAFWDLEERKLCGQLRESHQEAVTGARCLQSEPLLVTSSPDNTLKQWIFDMSDGGARLLRIKEGHAEPPNKIRFYGAFGKHILSADKSFGVASYNRKLSKKHKKLANPVKMEPIIDFTTETTRDRDWDNIAAVHRDTTITTTWSFGNKRMGDLKLKHPRFKEDPSLKDIRATCLTLSVCGNFVCIGYESGHVVITGDNRGIVRFWHFSKRHLLANLKLEGEINNMEIQRESSLLALSFQDFSLSVIDVITKSVVRRFPGHQRQLTDLAFSSDSRWLISASMDSTVKVWDIPSGHLVDHVKFPSPVTSLTLSPTGDYLATSHVGELGIYLWINASLYSHVSLKPIDSNSTPKKIELPLTLWRDLEDETEIKSEHKLAIASSGEVEEIMDVQEAMFASPEQISQDLITLANLPDSRWQNLLDLDVIKSRNKPKNLVEKPKSAPFFLPTISGLSTTFDLSAEGSTNEKPQGQQLPSSMVSFTPFGKALLIAETSENFNAAMTELQKKGPSAIEVEITSLGPLGGGSVELLTQFLNMILSTLKRKTSFEACQAYLGLFLKIHSDEVIANNELAEILEEILTQQEQSISEIRDSLSAATTLVAFFKNSLIC</sequence>
<dbReference type="Pfam" id="PF25171">
    <property type="entry name" value="Beta-prop_WDR36-Utp21_1st"/>
    <property type="match status" value="1"/>
</dbReference>
<dbReference type="PROSITE" id="PS50082">
    <property type="entry name" value="WD_REPEATS_2"/>
    <property type="match status" value="1"/>
</dbReference>
<dbReference type="PANTHER" id="PTHR22840:SF12">
    <property type="entry name" value="WD REPEAT-CONTAINING PROTEIN 36"/>
    <property type="match status" value="1"/>
</dbReference>
<feature type="domain" description="WDR36/Utp21 C-terminal" evidence="4">
    <location>
        <begin position="651"/>
        <end position="854"/>
    </location>
</feature>
<dbReference type="PROSITE" id="PS00678">
    <property type="entry name" value="WD_REPEATS_1"/>
    <property type="match status" value="1"/>
</dbReference>
<dbReference type="SUPFAM" id="SSF50978">
    <property type="entry name" value="WD40 repeat-like"/>
    <property type="match status" value="1"/>
</dbReference>
<proteinExistence type="predicted"/>
<dbReference type="Gene3D" id="2.130.10.10">
    <property type="entry name" value="YVTN repeat-like/Quinoprotein amine dehydrogenase"/>
    <property type="match status" value="3"/>
</dbReference>
<dbReference type="STRING" id="6832.A0A553N877"/>
<evidence type="ECO:0000259" key="4">
    <source>
        <dbReference type="Pfam" id="PF04192"/>
    </source>
</evidence>
<evidence type="ECO:0000313" key="7">
    <source>
        <dbReference type="Proteomes" id="UP000318571"/>
    </source>
</evidence>
<name>A0A553N877_TIGCA</name>
<protein>
    <recommendedName>
        <fullName evidence="8">Small-subunit processome Utp21 domain-containing protein</fullName>
    </recommendedName>
</protein>
<evidence type="ECO:0000256" key="3">
    <source>
        <dbReference type="PROSITE-ProRule" id="PRU00221"/>
    </source>
</evidence>
<accession>A0A553N877</accession>
<dbReference type="InterPro" id="IPR011047">
    <property type="entry name" value="Quinoprotein_ADH-like_sf"/>
</dbReference>
<dbReference type="OMA" id="CIYAWRA"/>
<evidence type="ECO:0008006" key="8">
    <source>
        <dbReference type="Google" id="ProtNLM"/>
    </source>
</evidence>
<dbReference type="AlphaFoldDB" id="A0A553N877"/>
<feature type="repeat" description="WD" evidence="3">
    <location>
        <begin position="510"/>
        <end position="551"/>
    </location>
</feature>
<dbReference type="InterPro" id="IPR036322">
    <property type="entry name" value="WD40_repeat_dom_sf"/>
</dbReference>
<dbReference type="Proteomes" id="UP000318571">
    <property type="component" value="Chromosome 8"/>
</dbReference>
<dbReference type="InterPro" id="IPR019775">
    <property type="entry name" value="WD40_repeat_CS"/>
</dbReference>
<dbReference type="GO" id="GO:0006364">
    <property type="term" value="P:rRNA processing"/>
    <property type="evidence" value="ECO:0007669"/>
    <property type="project" value="InterPro"/>
</dbReference>
<dbReference type="Pfam" id="PF25168">
    <property type="entry name" value="Beta-prop_WDR36-Utp21_2nd"/>
    <property type="match status" value="1"/>
</dbReference>
<dbReference type="InterPro" id="IPR007319">
    <property type="entry name" value="WDR36/Utp21_C"/>
</dbReference>